<dbReference type="Proteomes" id="UP000249218">
    <property type="component" value="Unassembled WGS sequence"/>
</dbReference>
<name>A0A2W1C2V9_HELAM</name>
<gene>
    <name evidence="1" type="primary">HaOG202148</name>
    <name evidence="1" type="ORF">B5X24_HaOG202148</name>
</gene>
<evidence type="ECO:0000313" key="1">
    <source>
        <dbReference type="EMBL" id="PZC78483.1"/>
    </source>
</evidence>
<protein>
    <submittedName>
        <fullName evidence="1">Uncharacterized protein</fullName>
    </submittedName>
</protein>
<evidence type="ECO:0000313" key="2">
    <source>
        <dbReference type="Proteomes" id="UP000249218"/>
    </source>
</evidence>
<dbReference type="AlphaFoldDB" id="A0A2W1C2V9"/>
<accession>A0A2W1C2V9</accession>
<organism evidence="1 2">
    <name type="scientific">Helicoverpa armigera</name>
    <name type="common">Cotton bollworm</name>
    <name type="synonym">Heliothis armigera</name>
    <dbReference type="NCBI Taxonomy" id="29058"/>
    <lineage>
        <taxon>Eukaryota</taxon>
        <taxon>Metazoa</taxon>
        <taxon>Ecdysozoa</taxon>
        <taxon>Arthropoda</taxon>
        <taxon>Hexapoda</taxon>
        <taxon>Insecta</taxon>
        <taxon>Pterygota</taxon>
        <taxon>Neoptera</taxon>
        <taxon>Endopterygota</taxon>
        <taxon>Lepidoptera</taxon>
        <taxon>Glossata</taxon>
        <taxon>Ditrysia</taxon>
        <taxon>Noctuoidea</taxon>
        <taxon>Noctuidae</taxon>
        <taxon>Heliothinae</taxon>
        <taxon>Helicoverpa</taxon>
    </lineage>
</organism>
<keyword evidence="2" id="KW-1185">Reference proteome</keyword>
<dbReference type="EMBL" id="KZ149902">
    <property type="protein sequence ID" value="PZC78483.1"/>
    <property type="molecule type" value="Genomic_DNA"/>
</dbReference>
<reference evidence="1 2" key="1">
    <citation type="journal article" date="2017" name="BMC Biol.">
        <title>Genomic innovations, transcriptional plasticity and gene loss underlying the evolution and divergence of two highly polyphagous and invasive Helicoverpa pest species.</title>
        <authorList>
            <person name="Pearce S.L."/>
            <person name="Clarke D.F."/>
            <person name="East P.D."/>
            <person name="Elfekih S."/>
            <person name="Gordon K.H."/>
            <person name="Jermiin L.S."/>
            <person name="McGaughran A."/>
            <person name="Oakeshott J.G."/>
            <person name="Papanikolaou A."/>
            <person name="Perera O.P."/>
            <person name="Rane R.V."/>
            <person name="Richards S."/>
            <person name="Tay W.T."/>
            <person name="Walsh T.K."/>
            <person name="Anderson A."/>
            <person name="Anderson C.J."/>
            <person name="Asgari S."/>
            <person name="Board P.G."/>
            <person name="Bretschneider A."/>
            <person name="Campbell P.M."/>
            <person name="Chertemps T."/>
            <person name="Christeller J.T."/>
            <person name="Coppin C.W."/>
            <person name="Downes S.J."/>
            <person name="Duan G."/>
            <person name="Farnsworth C.A."/>
            <person name="Good R.T."/>
            <person name="Han L.B."/>
            <person name="Han Y.C."/>
            <person name="Hatje K."/>
            <person name="Horne I."/>
            <person name="Huang Y.P."/>
            <person name="Hughes D.S."/>
            <person name="Jacquin-Joly E."/>
            <person name="James W."/>
            <person name="Jhangiani S."/>
            <person name="Kollmar M."/>
            <person name="Kuwar S.S."/>
            <person name="Li S."/>
            <person name="Liu N.Y."/>
            <person name="Maibeche M.T."/>
            <person name="Miller J.R."/>
            <person name="Montagne N."/>
            <person name="Perry T."/>
            <person name="Qu J."/>
            <person name="Song S.V."/>
            <person name="Sutton G.G."/>
            <person name="Vogel H."/>
            <person name="Walenz B.P."/>
            <person name="Xu W."/>
            <person name="Zhang H.J."/>
            <person name="Zou Z."/>
            <person name="Batterham P."/>
            <person name="Edwards O.R."/>
            <person name="Feyereisen R."/>
            <person name="Gibbs R.A."/>
            <person name="Heckel D.G."/>
            <person name="McGrath A."/>
            <person name="Robin C."/>
            <person name="Scherer S.E."/>
            <person name="Worley K.C."/>
            <person name="Wu Y.D."/>
        </authorList>
    </citation>
    <scope>NUCLEOTIDE SEQUENCE [LARGE SCALE GENOMIC DNA]</scope>
    <source>
        <strain evidence="1">Harm_GR_Male_#8</strain>
        <tissue evidence="1">Whole organism</tissue>
    </source>
</reference>
<proteinExistence type="predicted"/>
<sequence length="68" mass="7428">MQHAASMASVTAPALRGSGGPMRAYRRRWFSRSPPQLRLAGRLEPASLSRIVQAPSTNNLFCNAPFTN</sequence>